<dbReference type="SUPFAM" id="SSF50939">
    <property type="entry name" value="Sialidases"/>
    <property type="match status" value="1"/>
</dbReference>
<dbReference type="OrthoDB" id="377248at85006"/>
<accession>A0A4Y8KUS2</accession>
<dbReference type="Gene3D" id="2.130.10.10">
    <property type="entry name" value="YVTN repeat-like/Quinoprotein amine dehydrogenase"/>
    <property type="match status" value="1"/>
</dbReference>
<dbReference type="AlphaFoldDB" id="A0A4Y8KUS2"/>
<reference evidence="1 2" key="1">
    <citation type="submission" date="2019-03" db="EMBL/GenBank/DDBJ databases">
        <title>Genomics of glacier-inhabiting Cryobacterium strains.</title>
        <authorList>
            <person name="Liu Q."/>
            <person name="Xin Y.-H."/>
        </authorList>
    </citation>
    <scope>NUCLEOTIDE SEQUENCE [LARGE SCALE GENOMIC DNA]</scope>
    <source>
        <strain evidence="1 2">CGMCC 1.4292</strain>
    </source>
</reference>
<evidence type="ECO:0000313" key="2">
    <source>
        <dbReference type="Proteomes" id="UP000298218"/>
    </source>
</evidence>
<dbReference type="Proteomes" id="UP000298218">
    <property type="component" value="Unassembled WGS sequence"/>
</dbReference>
<comment type="caution">
    <text evidence="1">The sequence shown here is derived from an EMBL/GenBank/DDBJ whole genome shotgun (WGS) entry which is preliminary data.</text>
</comment>
<evidence type="ECO:0000313" key="1">
    <source>
        <dbReference type="EMBL" id="TFD80885.1"/>
    </source>
</evidence>
<proteinExistence type="predicted"/>
<organism evidence="1 2">
    <name type="scientific">Cryobacterium psychrophilum</name>
    <dbReference type="NCBI Taxonomy" id="41988"/>
    <lineage>
        <taxon>Bacteria</taxon>
        <taxon>Bacillati</taxon>
        <taxon>Actinomycetota</taxon>
        <taxon>Actinomycetes</taxon>
        <taxon>Micrococcales</taxon>
        <taxon>Microbacteriaceae</taxon>
        <taxon>Cryobacterium</taxon>
    </lineage>
</organism>
<sequence length="562" mass="59235">MPVITSGLPLLDGASLPANGRIAGEVTARISTVTGIITRTPFLGVIKDGVIFGPDGVSALTLAATPTGEAVHIWELLEGKNHNGSTVVRPYARVVQIPDVASVAYSDLIDVESMPTGGWVIPPYIQTLIDQVEADAAQVALDRIAVAADRAAVELIPGQVDTAMAAQVGTGGVFDTALDATIAADAAPISAMTPEAHMLTGSIHFNPPFYSSVLLDRPDLGNAVVVGTNATFGVMTVDSVQGKVFSYQFTALAGAGSAPPTGAFLNDNNSGKMAINRFGNEYYGVFAMPNNQWSVFRAPTAEPYVWTKVLDLTTDGTSTGVGTSIGTGMDSGNGYLFVSEYGDPTAGGVDSPSLWRTQDGFAWTKLYTGTFRHIHAVACDPFNLGHVYMTSGDGSAAAKLLKSIDNGTTWTTIYTGDALFQAVQISFSTNFIWLAADADGISALVVDRATGIPKFAAKNSHMNIAVPGGAPGDMFHSQAYFGAFDSVTSRYYFITAIAGITGNRHGLFYIDKPGGTTHLLTPLPDRFIPQRVIFITEDSRRILYAGNLRAEITDHFAPEGVA</sequence>
<gene>
    <name evidence="1" type="ORF">E3T53_04495</name>
</gene>
<name>A0A4Y8KUS2_9MICO</name>
<dbReference type="InterPro" id="IPR036278">
    <property type="entry name" value="Sialidase_sf"/>
</dbReference>
<dbReference type="RefSeq" id="WP_134173945.1">
    <property type="nucleotide sequence ID" value="NZ_SODI01000001.1"/>
</dbReference>
<dbReference type="InterPro" id="IPR015943">
    <property type="entry name" value="WD40/YVTN_repeat-like_dom_sf"/>
</dbReference>
<protein>
    <submittedName>
        <fullName evidence="1">Uncharacterized protein</fullName>
    </submittedName>
</protein>
<keyword evidence="2" id="KW-1185">Reference proteome</keyword>
<dbReference type="EMBL" id="SOHQ01000013">
    <property type="protein sequence ID" value="TFD80885.1"/>
    <property type="molecule type" value="Genomic_DNA"/>
</dbReference>